<reference evidence="2" key="1">
    <citation type="submission" date="2021-04" db="EMBL/GenBank/DDBJ databases">
        <authorList>
            <person name="Postec A."/>
        </authorList>
    </citation>
    <scope>NUCLEOTIDE SEQUENCE</scope>
    <source>
        <strain evidence="2">F1F22</strain>
    </source>
</reference>
<accession>A0AAX3BEZ1</accession>
<dbReference type="KEGG" id="taqu:KDW03_02555"/>
<dbReference type="CDD" id="cd04301">
    <property type="entry name" value="NAT_SF"/>
    <property type="match status" value="1"/>
</dbReference>
<evidence type="ECO:0000313" key="2">
    <source>
        <dbReference type="EMBL" id="URA10703.1"/>
    </source>
</evidence>
<gene>
    <name evidence="2" type="ORF">KDW03_02555</name>
</gene>
<dbReference type="InterPro" id="IPR016181">
    <property type="entry name" value="Acyl_CoA_acyltransferase"/>
</dbReference>
<sequence length="329" mass="37528">MEIRLAKPDETNELIEMCRWFTTSPFQFDDRLEGVSSGFEPIFAKNMLLSPSTITYVATESQKILGFIAFHPLSPISEHAGKRIANILLLVVRPENQNQGIGGSLVDRALSHLSNLQVDIVTVGTDLYNIPALQVYTSRGFYPRLVWHIFRYYDLLPKDKKELPSQTTSLSANIRPLSLNEIQPFEESFSRPLSLLRDKYVHKSSLRKYLIEKWKSQINQAKLFCLGYCINDRPIALITIQQDTLSEQTLKTEKPVYRILDVLTLPSTELSILRSLLQEMTVRFSASLLEIWIDATENLLIQTIEDAGFRLAYSGINLHAYPVPPTKEP</sequence>
<dbReference type="EMBL" id="CP073355">
    <property type="protein sequence ID" value="URA10703.1"/>
    <property type="molecule type" value="Genomic_DNA"/>
</dbReference>
<evidence type="ECO:0000313" key="3">
    <source>
        <dbReference type="Proteomes" id="UP001056539"/>
    </source>
</evidence>
<dbReference type="RefSeq" id="WP_271435830.1">
    <property type="nucleotide sequence ID" value="NZ_CP073355.1"/>
</dbReference>
<dbReference type="InterPro" id="IPR000182">
    <property type="entry name" value="GNAT_dom"/>
</dbReference>
<dbReference type="GO" id="GO:0016747">
    <property type="term" value="F:acyltransferase activity, transferring groups other than amino-acyl groups"/>
    <property type="evidence" value="ECO:0007669"/>
    <property type="project" value="InterPro"/>
</dbReference>
<evidence type="ECO:0000259" key="1">
    <source>
        <dbReference type="PROSITE" id="PS51186"/>
    </source>
</evidence>
<dbReference type="PROSITE" id="PS51186">
    <property type="entry name" value="GNAT"/>
    <property type="match status" value="1"/>
</dbReference>
<proteinExistence type="predicted"/>
<dbReference type="AlphaFoldDB" id="A0AAX3BEZ1"/>
<dbReference type="SUPFAM" id="SSF55729">
    <property type="entry name" value="Acyl-CoA N-acyltransferases (Nat)"/>
    <property type="match status" value="1"/>
</dbReference>
<name>A0AAX3BEZ1_9SPIR</name>
<reference evidence="2" key="2">
    <citation type="submission" date="2022-06" db="EMBL/GenBank/DDBJ databases">
        <title>Thermospira aquatica gen. nov., sp. nov.</title>
        <authorList>
            <person name="Ben Ali Gam Z."/>
            <person name="Labat M."/>
        </authorList>
    </citation>
    <scope>NUCLEOTIDE SEQUENCE</scope>
    <source>
        <strain evidence="2">F1F22</strain>
    </source>
</reference>
<organism evidence="2 3">
    <name type="scientific">Thermospira aquatica</name>
    <dbReference type="NCBI Taxonomy" id="2828656"/>
    <lineage>
        <taxon>Bacteria</taxon>
        <taxon>Pseudomonadati</taxon>
        <taxon>Spirochaetota</taxon>
        <taxon>Spirochaetia</taxon>
        <taxon>Brevinematales</taxon>
        <taxon>Thermospiraceae</taxon>
        <taxon>Thermospira</taxon>
    </lineage>
</organism>
<dbReference type="Gene3D" id="3.40.630.30">
    <property type="match status" value="1"/>
</dbReference>
<feature type="domain" description="N-acetyltransferase" evidence="1">
    <location>
        <begin position="1"/>
        <end position="159"/>
    </location>
</feature>
<protein>
    <submittedName>
        <fullName evidence="2">GNAT family N-acetyltransferase</fullName>
    </submittedName>
</protein>
<keyword evidence="3" id="KW-1185">Reference proteome</keyword>
<dbReference type="Pfam" id="PF00583">
    <property type="entry name" value="Acetyltransf_1"/>
    <property type="match status" value="1"/>
</dbReference>
<dbReference type="Proteomes" id="UP001056539">
    <property type="component" value="Chromosome"/>
</dbReference>